<keyword evidence="3" id="KW-1185">Reference proteome</keyword>
<reference evidence="2 3" key="1">
    <citation type="submission" date="2024-01" db="EMBL/GenBank/DDBJ databases">
        <title>Genome assemblies of Stephania.</title>
        <authorList>
            <person name="Yang L."/>
        </authorList>
    </citation>
    <scope>NUCLEOTIDE SEQUENCE [LARGE SCALE GENOMIC DNA]</scope>
    <source>
        <strain evidence="2">JXDWG</strain>
        <tissue evidence="2">Leaf</tissue>
    </source>
</reference>
<dbReference type="Proteomes" id="UP001419268">
    <property type="component" value="Unassembled WGS sequence"/>
</dbReference>
<evidence type="ECO:0000313" key="2">
    <source>
        <dbReference type="EMBL" id="KAK9112489.1"/>
    </source>
</evidence>
<sequence length="233" mass="24688">MTPLFLSFLANDFGVEMEIKMLTYMYWIASFIKIIHITTKFGEINLTSFASSRFRRNRASDRSTTRHRAVGAAAPPAAPPLLRRRCCWSTPHPRLIRSSASRHTAAAAGAAAARSGADRPHQPSLRAATWSSGAGTAVRTGRHLSCAAAAFLLAVAAGASPSCQASLHRRAAVGTPLLPALPCSRHRSPSTAVRCRPPPRAPALPPGSSAAGLFPTVASLSLCFSPHLTISLF</sequence>
<evidence type="ECO:0000256" key="1">
    <source>
        <dbReference type="SAM" id="MobiDB-lite"/>
    </source>
</evidence>
<gene>
    <name evidence="2" type="ORF">Scep_020008</name>
</gene>
<organism evidence="2 3">
    <name type="scientific">Stephania cephalantha</name>
    <dbReference type="NCBI Taxonomy" id="152367"/>
    <lineage>
        <taxon>Eukaryota</taxon>
        <taxon>Viridiplantae</taxon>
        <taxon>Streptophyta</taxon>
        <taxon>Embryophyta</taxon>
        <taxon>Tracheophyta</taxon>
        <taxon>Spermatophyta</taxon>
        <taxon>Magnoliopsida</taxon>
        <taxon>Ranunculales</taxon>
        <taxon>Menispermaceae</taxon>
        <taxon>Menispermoideae</taxon>
        <taxon>Cissampelideae</taxon>
        <taxon>Stephania</taxon>
    </lineage>
</organism>
<proteinExistence type="predicted"/>
<feature type="region of interest" description="Disordered" evidence="1">
    <location>
        <begin position="107"/>
        <end position="130"/>
    </location>
</feature>
<protein>
    <submittedName>
        <fullName evidence="2">Uncharacterized protein</fullName>
    </submittedName>
</protein>
<name>A0AAP0IBT0_9MAGN</name>
<dbReference type="AlphaFoldDB" id="A0AAP0IBT0"/>
<comment type="caution">
    <text evidence="2">The sequence shown here is derived from an EMBL/GenBank/DDBJ whole genome shotgun (WGS) entry which is preliminary data.</text>
</comment>
<accession>A0AAP0IBT0</accession>
<dbReference type="EMBL" id="JBBNAG010000008">
    <property type="protein sequence ID" value="KAK9112489.1"/>
    <property type="molecule type" value="Genomic_DNA"/>
</dbReference>
<evidence type="ECO:0000313" key="3">
    <source>
        <dbReference type="Proteomes" id="UP001419268"/>
    </source>
</evidence>